<reference evidence="3 4" key="1">
    <citation type="submission" date="2017-10" db="EMBL/GenBank/DDBJ databases">
        <title>Comparative genomics in systemic dimorphic fungi from Ajellomycetaceae.</title>
        <authorList>
            <person name="Munoz J.F."/>
            <person name="Mcewen J.G."/>
            <person name="Clay O.K."/>
            <person name="Cuomo C.A."/>
        </authorList>
    </citation>
    <scope>NUCLEOTIDE SEQUENCE [LARGE SCALE GENOMIC DNA]</scope>
    <source>
        <strain evidence="3 4">UAMH5409</strain>
    </source>
</reference>
<name>A0A2B7Y8B0_9EURO</name>
<dbReference type="Proteomes" id="UP000223968">
    <property type="component" value="Unassembled WGS sequence"/>
</dbReference>
<feature type="compositionally biased region" description="Pro residues" evidence="2">
    <location>
        <begin position="9"/>
        <end position="21"/>
    </location>
</feature>
<dbReference type="Gene3D" id="3.60.70.12">
    <property type="entry name" value="L-amino peptidase D-ALA esterase/amidase"/>
    <property type="match status" value="1"/>
</dbReference>
<evidence type="ECO:0008006" key="5">
    <source>
        <dbReference type="Google" id="ProtNLM"/>
    </source>
</evidence>
<accession>A0A2B7Y8B0</accession>
<evidence type="ECO:0000313" key="3">
    <source>
        <dbReference type="EMBL" id="PGH17291.1"/>
    </source>
</evidence>
<dbReference type="PANTHER" id="PTHR36512:SF3">
    <property type="entry name" value="BLR5678 PROTEIN"/>
    <property type="match status" value="1"/>
</dbReference>
<dbReference type="EMBL" id="PDNB01000011">
    <property type="protein sequence ID" value="PGH17291.1"/>
    <property type="molecule type" value="Genomic_DNA"/>
</dbReference>
<dbReference type="FunFam" id="3.60.70.12:FF:000004">
    <property type="entry name" value="Beta-peptidyl aminopeptidase BapA"/>
    <property type="match status" value="1"/>
</dbReference>
<comment type="caution">
    <text evidence="3">The sequence shown here is derived from an EMBL/GenBank/DDBJ whole genome shotgun (WGS) entry which is preliminary data.</text>
</comment>
<feature type="region of interest" description="Disordered" evidence="2">
    <location>
        <begin position="1"/>
        <end position="28"/>
    </location>
</feature>
<dbReference type="CDD" id="cd02253">
    <property type="entry name" value="DmpA"/>
    <property type="match status" value="1"/>
</dbReference>
<sequence>MSTTTLPKGIPPATAPAPGSNPNPRSRIRDLLPTLRIGRYPTGPLNSLTDVPGVLVHTESLRIPASTITGYRHPINTGVTTILPRRDWFHSGCYAGYFRFNGSGELTGSHWLDETGLLNSPIIITNSLAVGACYTGIYEYAVREYRDKQTGLLDWFLLPVVAETCDLYLNDIGAMAVKPEMVVRSIEQAKGGVAVPEGNTGGGTGMACHGHKGGTGSASRVVGGMGVDGAAVQYTVAALVQANYGKKGDLRIGGVPLGRIIVEREAAAAAASSTSSQGNVNDATNKESARAKQPPKDGSIITVLATDAPLHPLQLQRLAKRATVGLSRVGGWGSNSSGDIFIAFSTAERIAREPAVVAAGGSGWTVTVEQKVGVVQDTTINALFEGAADATEEAIYNALVTAEDMEGPGGIKVKALDHGVVKEVVGGYL</sequence>
<dbReference type="Pfam" id="PF03576">
    <property type="entry name" value="Peptidase_S58"/>
    <property type="match status" value="1"/>
</dbReference>
<dbReference type="PANTHER" id="PTHR36512">
    <property type="entry name" value="D-AMINOPEPTIDASE"/>
    <property type="match status" value="1"/>
</dbReference>
<organism evidence="3 4">
    <name type="scientific">Helicocarpus griseus UAMH5409</name>
    <dbReference type="NCBI Taxonomy" id="1447875"/>
    <lineage>
        <taxon>Eukaryota</taxon>
        <taxon>Fungi</taxon>
        <taxon>Dikarya</taxon>
        <taxon>Ascomycota</taxon>
        <taxon>Pezizomycotina</taxon>
        <taxon>Eurotiomycetes</taxon>
        <taxon>Eurotiomycetidae</taxon>
        <taxon>Onygenales</taxon>
        <taxon>Ajellomycetaceae</taxon>
        <taxon>Helicocarpus</taxon>
    </lineage>
</organism>
<gene>
    <name evidence="3" type="ORF">AJ79_01174</name>
</gene>
<proteinExistence type="inferred from homology"/>
<dbReference type="SUPFAM" id="SSF56266">
    <property type="entry name" value="DmpA/ArgJ-like"/>
    <property type="match status" value="1"/>
</dbReference>
<dbReference type="InterPro" id="IPR016117">
    <property type="entry name" value="ArgJ-like_dom_sf"/>
</dbReference>
<dbReference type="GO" id="GO:0004177">
    <property type="term" value="F:aminopeptidase activity"/>
    <property type="evidence" value="ECO:0007669"/>
    <property type="project" value="TreeGrafter"/>
</dbReference>
<comment type="similarity">
    <text evidence="1">Belongs to the peptidase S58 family.</text>
</comment>
<evidence type="ECO:0000313" key="4">
    <source>
        <dbReference type="Proteomes" id="UP000223968"/>
    </source>
</evidence>
<evidence type="ECO:0000256" key="1">
    <source>
        <dbReference type="ARBA" id="ARBA00007068"/>
    </source>
</evidence>
<dbReference type="AlphaFoldDB" id="A0A2B7Y8B0"/>
<dbReference type="InterPro" id="IPR005321">
    <property type="entry name" value="Peptidase_S58_DmpA"/>
</dbReference>
<evidence type="ECO:0000256" key="2">
    <source>
        <dbReference type="SAM" id="MobiDB-lite"/>
    </source>
</evidence>
<dbReference type="OrthoDB" id="2107894at2759"/>
<keyword evidence="4" id="KW-1185">Reference proteome</keyword>
<protein>
    <recommendedName>
        <fullName evidence="5">D-aminopeptidase</fullName>
    </recommendedName>
</protein>
<feature type="region of interest" description="Disordered" evidence="2">
    <location>
        <begin position="271"/>
        <end position="296"/>
    </location>
</feature>